<keyword evidence="3 6" id="KW-1133">Transmembrane helix</keyword>
<gene>
    <name evidence="7" type="ORF">B0H66DRAFT_554906</name>
</gene>
<reference evidence="7" key="1">
    <citation type="journal article" date="2023" name="Mol. Phylogenet. Evol.">
        <title>Genome-scale phylogeny and comparative genomics of the fungal order Sordariales.</title>
        <authorList>
            <person name="Hensen N."/>
            <person name="Bonometti L."/>
            <person name="Westerberg I."/>
            <person name="Brannstrom I.O."/>
            <person name="Guillou S."/>
            <person name="Cros-Aarteil S."/>
            <person name="Calhoun S."/>
            <person name="Haridas S."/>
            <person name="Kuo A."/>
            <person name="Mondo S."/>
            <person name="Pangilinan J."/>
            <person name="Riley R."/>
            <person name="LaButti K."/>
            <person name="Andreopoulos B."/>
            <person name="Lipzen A."/>
            <person name="Chen C."/>
            <person name="Yan M."/>
            <person name="Daum C."/>
            <person name="Ng V."/>
            <person name="Clum A."/>
            <person name="Steindorff A."/>
            <person name="Ohm R.A."/>
            <person name="Martin F."/>
            <person name="Silar P."/>
            <person name="Natvig D.O."/>
            <person name="Lalanne C."/>
            <person name="Gautier V."/>
            <person name="Ament-Velasquez S.L."/>
            <person name="Kruys A."/>
            <person name="Hutchinson M.I."/>
            <person name="Powell A.J."/>
            <person name="Barry K."/>
            <person name="Miller A.N."/>
            <person name="Grigoriev I.V."/>
            <person name="Debuchy R."/>
            <person name="Gladieux P."/>
            <person name="Hiltunen Thoren M."/>
            <person name="Johannesson H."/>
        </authorList>
    </citation>
    <scope>NUCLEOTIDE SEQUENCE</scope>
    <source>
        <strain evidence="7">CBS 118394</strain>
    </source>
</reference>
<accession>A0AAE0ICK9</accession>
<reference evidence="7" key="2">
    <citation type="submission" date="2023-06" db="EMBL/GenBank/DDBJ databases">
        <authorList>
            <consortium name="Lawrence Berkeley National Laboratory"/>
            <person name="Haridas S."/>
            <person name="Hensen N."/>
            <person name="Bonometti L."/>
            <person name="Westerberg I."/>
            <person name="Brannstrom I.O."/>
            <person name="Guillou S."/>
            <person name="Cros-Aarteil S."/>
            <person name="Calhoun S."/>
            <person name="Kuo A."/>
            <person name="Mondo S."/>
            <person name="Pangilinan J."/>
            <person name="Riley R."/>
            <person name="Labutti K."/>
            <person name="Andreopoulos B."/>
            <person name="Lipzen A."/>
            <person name="Chen C."/>
            <person name="Yanf M."/>
            <person name="Daum C."/>
            <person name="Ng V."/>
            <person name="Clum A."/>
            <person name="Steindorff A."/>
            <person name="Ohm R."/>
            <person name="Martin F."/>
            <person name="Silar P."/>
            <person name="Natvig D."/>
            <person name="Lalanne C."/>
            <person name="Gautier V."/>
            <person name="Ament-Velasquez S.L."/>
            <person name="Kruys A."/>
            <person name="Hutchinson M.I."/>
            <person name="Powell A.J."/>
            <person name="Barry K."/>
            <person name="Miller A.N."/>
            <person name="Grigoriev I.V."/>
            <person name="Debuchy R."/>
            <person name="Gladieux P."/>
            <person name="Thoren M.H."/>
            <person name="Johannesson H."/>
        </authorList>
    </citation>
    <scope>NUCLEOTIDE SEQUENCE</scope>
    <source>
        <strain evidence="7">CBS 118394</strain>
    </source>
</reference>
<feature type="compositionally biased region" description="Low complexity" evidence="5">
    <location>
        <begin position="377"/>
        <end position="389"/>
    </location>
</feature>
<feature type="compositionally biased region" description="Low complexity" evidence="5">
    <location>
        <begin position="272"/>
        <end position="295"/>
    </location>
</feature>
<evidence type="ECO:0000256" key="6">
    <source>
        <dbReference type="SAM" id="Phobius"/>
    </source>
</evidence>
<evidence type="ECO:0000256" key="5">
    <source>
        <dbReference type="SAM" id="MobiDB-lite"/>
    </source>
</evidence>
<feature type="compositionally biased region" description="Polar residues" evidence="5">
    <location>
        <begin position="433"/>
        <end position="445"/>
    </location>
</feature>
<feature type="region of interest" description="Disordered" evidence="5">
    <location>
        <begin position="270"/>
        <end position="303"/>
    </location>
</feature>
<dbReference type="Proteomes" id="UP001283341">
    <property type="component" value="Unassembled WGS sequence"/>
</dbReference>
<feature type="compositionally biased region" description="Pro residues" evidence="5">
    <location>
        <begin position="364"/>
        <end position="376"/>
    </location>
</feature>
<evidence type="ECO:0000256" key="3">
    <source>
        <dbReference type="ARBA" id="ARBA00022989"/>
    </source>
</evidence>
<comment type="subcellular location">
    <subcellularLocation>
        <location evidence="1">Membrane</location>
        <topology evidence="1">Single-pass membrane protein</topology>
    </subcellularLocation>
</comment>
<feature type="transmembrane region" description="Helical" evidence="6">
    <location>
        <begin position="312"/>
        <end position="333"/>
    </location>
</feature>
<evidence type="ECO:0000256" key="1">
    <source>
        <dbReference type="ARBA" id="ARBA00004167"/>
    </source>
</evidence>
<protein>
    <submittedName>
        <fullName evidence="7">Uncharacterized protein</fullName>
    </submittedName>
</protein>
<dbReference type="EMBL" id="JAUEDM010000003">
    <property type="protein sequence ID" value="KAK3322663.1"/>
    <property type="molecule type" value="Genomic_DNA"/>
</dbReference>
<feature type="region of interest" description="Disordered" evidence="5">
    <location>
        <begin position="339"/>
        <end position="452"/>
    </location>
</feature>
<keyword evidence="2 6" id="KW-0812">Transmembrane</keyword>
<keyword evidence="8" id="KW-1185">Reference proteome</keyword>
<evidence type="ECO:0000313" key="7">
    <source>
        <dbReference type="EMBL" id="KAK3322663.1"/>
    </source>
</evidence>
<proteinExistence type="predicted"/>
<evidence type="ECO:0000256" key="2">
    <source>
        <dbReference type="ARBA" id="ARBA00022692"/>
    </source>
</evidence>
<dbReference type="AlphaFoldDB" id="A0AAE0ICK9"/>
<evidence type="ECO:0000313" key="8">
    <source>
        <dbReference type="Proteomes" id="UP001283341"/>
    </source>
</evidence>
<comment type="caution">
    <text evidence="7">The sequence shown here is derived from an EMBL/GenBank/DDBJ whole genome shotgun (WGS) entry which is preliminary data.</text>
</comment>
<feature type="compositionally biased region" description="Polar residues" evidence="5">
    <location>
        <begin position="390"/>
        <end position="401"/>
    </location>
</feature>
<dbReference type="GO" id="GO:0016020">
    <property type="term" value="C:membrane"/>
    <property type="evidence" value="ECO:0007669"/>
    <property type="project" value="UniProtKB-SubCell"/>
</dbReference>
<organism evidence="7 8">
    <name type="scientific">Apodospora peruviana</name>
    <dbReference type="NCBI Taxonomy" id="516989"/>
    <lineage>
        <taxon>Eukaryota</taxon>
        <taxon>Fungi</taxon>
        <taxon>Dikarya</taxon>
        <taxon>Ascomycota</taxon>
        <taxon>Pezizomycotina</taxon>
        <taxon>Sordariomycetes</taxon>
        <taxon>Sordariomycetidae</taxon>
        <taxon>Sordariales</taxon>
        <taxon>Lasiosphaeriaceae</taxon>
        <taxon>Apodospora</taxon>
    </lineage>
</organism>
<keyword evidence="4 6" id="KW-0472">Membrane</keyword>
<name>A0AAE0ICK9_9PEZI</name>
<feature type="compositionally biased region" description="Basic and acidic residues" evidence="5">
    <location>
        <begin position="415"/>
        <end position="428"/>
    </location>
</feature>
<sequence>MAGRACSSLLSPFRRAAGTLGIFLPRHLVCNILAVLCVLPQEFTLPSLSSRQSGLPRTMTAPCRGGGRSGHRSILVLLLASLAGSATASAVRRSVRSAVDADWSPAAPTPTAGISDKTNKWAHLRTSHRPTDAPKAPFWVDLRPRAEVSLASGPVGTNTCGFYTDDGSALSCPAGFTCTNIGNYRDCCAGGDCTSSSFSSVCLDQTDPACTSSTPGTTCCGINPQAPYCATYLWGTSETPNKLFTVFACQDKLFSGQSILYPEPPVFIMDDTPTSAVPPSTSSTSGAATTTPTQSPGGGGGSGGSSTNIGGIVGGVLGGIALVGILLLAFYWIRTRSRRQSANTAETPGGSETSPGGGHANGGPTPPVMSSPPPPSYMGGSSTVTGGVSPMTNSTTLSPEQQPLVAGMGGGGQQHHADSTDDEIKKSAIEMATSPSKYEMTTSPTYYEMPSNGVTKAELPATRYT</sequence>
<dbReference type="PANTHER" id="PTHR15549">
    <property type="entry name" value="PAIRED IMMUNOGLOBULIN-LIKE TYPE 2 RECEPTOR"/>
    <property type="match status" value="1"/>
</dbReference>
<dbReference type="GO" id="GO:0071944">
    <property type="term" value="C:cell periphery"/>
    <property type="evidence" value="ECO:0007669"/>
    <property type="project" value="UniProtKB-ARBA"/>
</dbReference>
<evidence type="ECO:0000256" key="4">
    <source>
        <dbReference type="ARBA" id="ARBA00023136"/>
    </source>
</evidence>
<dbReference type="InterPro" id="IPR051694">
    <property type="entry name" value="Immunoregulatory_rcpt-like"/>
</dbReference>